<dbReference type="InterPro" id="IPR039614">
    <property type="entry name" value="PMI1-like"/>
</dbReference>
<organism evidence="2 3">
    <name type="scientific">Olea europaea subsp. europaea</name>
    <dbReference type="NCBI Taxonomy" id="158383"/>
    <lineage>
        <taxon>Eukaryota</taxon>
        <taxon>Viridiplantae</taxon>
        <taxon>Streptophyta</taxon>
        <taxon>Embryophyta</taxon>
        <taxon>Tracheophyta</taxon>
        <taxon>Spermatophyta</taxon>
        <taxon>Magnoliopsida</taxon>
        <taxon>eudicotyledons</taxon>
        <taxon>Gunneridae</taxon>
        <taxon>Pentapetalae</taxon>
        <taxon>asterids</taxon>
        <taxon>lamiids</taxon>
        <taxon>Lamiales</taxon>
        <taxon>Oleaceae</taxon>
        <taxon>Oleeae</taxon>
        <taxon>Olea</taxon>
    </lineage>
</organism>
<gene>
    <name evidence="2" type="ORF">OLEA9_A048922</name>
</gene>
<proteinExistence type="predicted"/>
<dbReference type="PANTHER" id="PTHR33414:SF2">
    <property type="entry name" value="PROTEIN PLASTID MOVEMENT IMPAIRED 1"/>
    <property type="match status" value="1"/>
</dbReference>
<dbReference type="AlphaFoldDB" id="A0A8S0S9A5"/>
<feature type="compositionally biased region" description="Basic and acidic residues" evidence="1">
    <location>
        <begin position="83"/>
        <end position="101"/>
    </location>
</feature>
<dbReference type="Gramene" id="OE9A048922T1">
    <property type="protein sequence ID" value="OE9A048922C1"/>
    <property type="gene ID" value="OE9A048922"/>
</dbReference>
<feature type="region of interest" description="Disordered" evidence="1">
    <location>
        <begin position="152"/>
        <end position="171"/>
    </location>
</feature>
<name>A0A8S0S9A5_OLEEU</name>
<dbReference type="PANTHER" id="PTHR33414">
    <property type="entry name" value="PROTEIN PLASTID MOVEMENT IMPAIRED 1-RELATED 1"/>
    <property type="match status" value="1"/>
</dbReference>
<comment type="caution">
    <text evidence="2">The sequence shown here is derived from an EMBL/GenBank/DDBJ whole genome shotgun (WGS) entry which is preliminary data.</text>
</comment>
<dbReference type="EMBL" id="CACTIH010003970">
    <property type="protein sequence ID" value="CAA2988093.1"/>
    <property type="molecule type" value="Genomic_DNA"/>
</dbReference>
<evidence type="ECO:0000256" key="1">
    <source>
        <dbReference type="SAM" id="MobiDB-lite"/>
    </source>
</evidence>
<reference evidence="2 3" key="1">
    <citation type="submission" date="2019-12" db="EMBL/GenBank/DDBJ databases">
        <authorList>
            <person name="Alioto T."/>
            <person name="Alioto T."/>
            <person name="Gomez Garrido J."/>
        </authorList>
    </citation>
    <scope>NUCLEOTIDE SEQUENCE [LARGE SCALE GENOMIC DNA]</scope>
</reference>
<feature type="region of interest" description="Disordered" evidence="1">
    <location>
        <begin position="46"/>
        <end position="101"/>
    </location>
</feature>
<dbReference type="Proteomes" id="UP000594638">
    <property type="component" value="Unassembled WGS sequence"/>
</dbReference>
<protein>
    <submittedName>
        <fullName evidence="2">Uncharacterized protein</fullName>
    </submittedName>
</protein>
<feature type="non-terminal residue" evidence="2">
    <location>
        <position position="171"/>
    </location>
</feature>
<evidence type="ECO:0000313" key="2">
    <source>
        <dbReference type="EMBL" id="CAA2988093.1"/>
    </source>
</evidence>
<accession>A0A8S0S9A5</accession>
<evidence type="ECO:0000313" key="3">
    <source>
        <dbReference type="Proteomes" id="UP000594638"/>
    </source>
</evidence>
<keyword evidence="3" id="KW-1185">Reference proteome</keyword>
<sequence>MVANNQGRRNSNTQLSQELEALSESIYQSHISTIVRRTTSLVFPRSAIPPISSTDEVETENFERLNPKPRSRRMSLSPSRPLPKLDKEEEQRERSTVSNKIETKNLVDESATSEKKRIWRWKPIRVLFHIASMNGLCLSVCVREKESKDRAIQTMPSRVSQEAGFEETLHK</sequence>
<dbReference type="OrthoDB" id="656546at2759"/>